<reference evidence="3 4" key="1">
    <citation type="submission" date="2020-12" db="EMBL/GenBank/DDBJ databases">
        <title>Salegentibacter orientalis sp. nov., isolated from costal sediment.</title>
        <authorList>
            <person name="Lian F.-B."/>
        </authorList>
    </citation>
    <scope>NUCLEOTIDE SEQUENCE [LARGE SCALE GENOMIC DNA]</scope>
    <source>
        <strain evidence="3 4">F60176</strain>
    </source>
</reference>
<accession>A0ABS0TIE0</accession>
<dbReference type="Proteomes" id="UP000635665">
    <property type="component" value="Unassembled WGS sequence"/>
</dbReference>
<dbReference type="PROSITE" id="PS51257">
    <property type="entry name" value="PROKAR_LIPOPROTEIN"/>
    <property type="match status" value="1"/>
</dbReference>
<protein>
    <submittedName>
        <fullName evidence="3">Sugar phosphate isomerase/epimerase</fullName>
    </submittedName>
</protein>
<dbReference type="PANTHER" id="PTHR12110">
    <property type="entry name" value="HYDROXYPYRUVATE ISOMERASE"/>
    <property type="match status" value="1"/>
</dbReference>
<dbReference type="PANTHER" id="PTHR12110:SF53">
    <property type="entry name" value="BLR5974 PROTEIN"/>
    <property type="match status" value="1"/>
</dbReference>
<dbReference type="EMBL" id="JAEHNY010000009">
    <property type="protein sequence ID" value="MBI6120550.1"/>
    <property type="molecule type" value="Genomic_DNA"/>
</dbReference>
<dbReference type="InterPro" id="IPR036237">
    <property type="entry name" value="Xyl_isomerase-like_sf"/>
</dbReference>
<feature type="signal peptide" evidence="1">
    <location>
        <begin position="1"/>
        <end position="24"/>
    </location>
</feature>
<dbReference type="Gene3D" id="3.20.20.150">
    <property type="entry name" value="Divalent-metal-dependent TIM barrel enzymes"/>
    <property type="match status" value="1"/>
</dbReference>
<feature type="chain" id="PRO_5047291757" evidence="1">
    <location>
        <begin position="25"/>
        <end position="335"/>
    </location>
</feature>
<name>A0ABS0TIE0_9FLAO</name>
<evidence type="ECO:0000313" key="4">
    <source>
        <dbReference type="Proteomes" id="UP000635665"/>
    </source>
</evidence>
<dbReference type="Pfam" id="PF01261">
    <property type="entry name" value="AP_endonuc_2"/>
    <property type="match status" value="1"/>
</dbReference>
<evidence type="ECO:0000313" key="3">
    <source>
        <dbReference type="EMBL" id="MBI6120550.1"/>
    </source>
</evidence>
<dbReference type="SUPFAM" id="SSF51658">
    <property type="entry name" value="Xylose isomerase-like"/>
    <property type="match status" value="1"/>
</dbReference>
<keyword evidence="1" id="KW-0732">Signal</keyword>
<sequence length="335" mass="37429">MKITSTNFFSISLMFLLFLGISSCKDQKSQKESTATTEASSEVTKEPFFKLSLAQWSLNKPIFAGDLDPMDFAEKANELGFEGIEYVSSFYAQKIKDAENPEEALQQVLDTLKVKSEEFNVENVLIMVDGEGELASPDQNEREKAVENHKKWVDAANYLGAESIRVNLFGTDEPEEWKTAATKGLKALSEYAAEKNVNILVENHGYLSSNAALLVEVIEDVNMENCGTLPDFGNFCLKRKGGERWDASCVEEYPKYQGIEEMMPHALAVSAKSYDFNEQGEETTLDYERILKTVYDAGYTGFIGVEYEGQNLSPEEGIKATKELLIEVGSKLNNQ</sequence>
<dbReference type="RefSeq" id="WP_198638868.1">
    <property type="nucleotide sequence ID" value="NZ_JAEHNY010000009.1"/>
</dbReference>
<proteinExistence type="predicted"/>
<dbReference type="InterPro" id="IPR050312">
    <property type="entry name" value="IolE/XylAMocC-like"/>
</dbReference>
<comment type="caution">
    <text evidence="3">The sequence shown here is derived from an EMBL/GenBank/DDBJ whole genome shotgun (WGS) entry which is preliminary data.</text>
</comment>
<keyword evidence="4" id="KW-1185">Reference proteome</keyword>
<gene>
    <name evidence="3" type="ORF">I6U50_11025</name>
</gene>
<evidence type="ECO:0000256" key="1">
    <source>
        <dbReference type="SAM" id="SignalP"/>
    </source>
</evidence>
<dbReference type="GO" id="GO:0016853">
    <property type="term" value="F:isomerase activity"/>
    <property type="evidence" value="ECO:0007669"/>
    <property type="project" value="UniProtKB-KW"/>
</dbReference>
<feature type="domain" description="Xylose isomerase-like TIM barrel" evidence="2">
    <location>
        <begin position="74"/>
        <end position="325"/>
    </location>
</feature>
<evidence type="ECO:0000259" key="2">
    <source>
        <dbReference type="Pfam" id="PF01261"/>
    </source>
</evidence>
<dbReference type="InterPro" id="IPR013022">
    <property type="entry name" value="Xyl_isomerase-like_TIM-brl"/>
</dbReference>
<keyword evidence="3" id="KW-0413">Isomerase</keyword>
<organism evidence="3 4">
    <name type="scientific">Salegentibacter maritimus</name>
    <dbReference type="NCBI Taxonomy" id="2794347"/>
    <lineage>
        <taxon>Bacteria</taxon>
        <taxon>Pseudomonadati</taxon>
        <taxon>Bacteroidota</taxon>
        <taxon>Flavobacteriia</taxon>
        <taxon>Flavobacteriales</taxon>
        <taxon>Flavobacteriaceae</taxon>
        <taxon>Salegentibacter</taxon>
    </lineage>
</organism>